<organism evidence="1 2">
    <name type="scientific">Dendrobium thyrsiflorum</name>
    <name type="common">Pinecone-like raceme dendrobium</name>
    <name type="synonym">Orchid</name>
    <dbReference type="NCBI Taxonomy" id="117978"/>
    <lineage>
        <taxon>Eukaryota</taxon>
        <taxon>Viridiplantae</taxon>
        <taxon>Streptophyta</taxon>
        <taxon>Embryophyta</taxon>
        <taxon>Tracheophyta</taxon>
        <taxon>Spermatophyta</taxon>
        <taxon>Magnoliopsida</taxon>
        <taxon>Liliopsida</taxon>
        <taxon>Asparagales</taxon>
        <taxon>Orchidaceae</taxon>
        <taxon>Epidendroideae</taxon>
        <taxon>Malaxideae</taxon>
        <taxon>Dendrobiinae</taxon>
        <taxon>Dendrobium</taxon>
    </lineage>
</organism>
<dbReference type="Proteomes" id="UP001552299">
    <property type="component" value="Unassembled WGS sequence"/>
</dbReference>
<keyword evidence="2" id="KW-1185">Reference proteome</keyword>
<dbReference type="AlphaFoldDB" id="A0ABD0U9P0"/>
<comment type="caution">
    <text evidence="1">The sequence shown here is derived from an EMBL/GenBank/DDBJ whole genome shotgun (WGS) entry which is preliminary data.</text>
</comment>
<evidence type="ECO:0000313" key="1">
    <source>
        <dbReference type="EMBL" id="KAL0907002.1"/>
    </source>
</evidence>
<sequence>MQRRCRMNLKKAGCVADVVANETLAGDPDLVLINGRLRSRFLDSLVSVHDYGDIRVRASVGLGDDKTQEVGGRSKTLDGRGCPARGVRLNLSGSSAYKMQPRPR</sequence>
<accession>A0ABD0U9P0</accession>
<reference evidence="1 2" key="1">
    <citation type="journal article" date="2024" name="Plant Biotechnol. J.">
        <title>Dendrobium thyrsiflorum genome and its molecular insights into genes involved in important horticultural traits.</title>
        <authorList>
            <person name="Chen B."/>
            <person name="Wang J.Y."/>
            <person name="Zheng P.J."/>
            <person name="Li K.L."/>
            <person name="Liang Y.M."/>
            <person name="Chen X.F."/>
            <person name="Zhang C."/>
            <person name="Zhao X."/>
            <person name="He X."/>
            <person name="Zhang G.Q."/>
            <person name="Liu Z.J."/>
            <person name="Xu Q."/>
        </authorList>
    </citation>
    <scope>NUCLEOTIDE SEQUENCE [LARGE SCALE GENOMIC DNA]</scope>
    <source>
        <strain evidence="1">GZMU011</strain>
    </source>
</reference>
<evidence type="ECO:0000313" key="2">
    <source>
        <dbReference type="Proteomes" id="UP001552299"/>
    </source>
</evidence>
<protein>
    <submittedName>
        <fullName evidence="1">Uncharacterized protein</fullName>
    </submittedName>
</protein>
<proteinExistence type="predicted"/>
<dbReference type="EMBL" id="JANQDX010000018">
    <property type="protein sequence ID" value="KAL0907002.1"/>
    <property type="molecule type" value="Genomic_DNA"/>
</dbReference>
<gene>
    <name evidence="1" type="ORF">M5K25_025537</name>
</gene>
<name>A0ABD0U9P0_DENTH</name>